<sequence>MRERMKGGEGRFVRERSRRNERENERRRGWICGRRKIENGERERKEVRVELWEREEGEIEREEERVDLWREDVRGKREKTRVEARPWVGEGGLGRRERGGKKKEERKRV</sequence>
<keyword evidence="4" id="KW-1185">Reference proteome</keyword>
<evidence type="ECO:0000256" key="1">
    <source>
        <dbReference type="SAM" id="Coils"/>
    </source>
</evidence>
<reference evidence="3" key="1">
    <citation type="submission" date="2023-11" db="EMBL/GenBank/DDBJ databases">
        <title>Genome assemblies of two species of porcelain crab, Petrolisthes cinctipes and Petrolisthes manimaculis (Anomura: Porcellanidae).</title>
        <authorList>
            <person name="Angst P."/>
        </authorList>
    </citation>
    <scope>NUCLEOTIDE SEQUENCE</scope>
    <source>
        <strain evidence="3">PB745_02</strain>
        <tissue evidence="3">Gill</tissue>
    </source>
</reference>
<dbReference type="AlphaFoldDB" id="A0AAE1TLL7"/>
<feature type="compositionally biased region" description="Basic and acidic residues" evidence="2">
    <location>
        <begin position="93"/>
        <end position="109"/>
    </location>
</feature>
<organism evidence="3 4">
    <name type="scientific">Petrolisthes manimaculis</name>
    <dbReference type="NCBI Taxonomy" id="1843537"/>
    <lineage>
        <taxon>Eukaryota</taxon>
        <taxon>Metazoa</taxon>
        <taxon>Ecdysozoa</taxon>
        <taxon>Arthropoda</taxon>
        <taxon>Crustacea</taxon>
        <taxon>Multicrustacea</taxon>
        <taxon>Malacostraca</taxon>
        <taxon>Eumalacostraca</taxon>
        <taxon>Eucarida</taxon>
        <taxon>Decapoda</taxon>
        <taxon>Pleocyemata</taxon>
        <taxon>Anomura</taxon>
        <taxon>Galatheoidea</taxon>
        <taxon>Porcellanidae</taxon>
        <taxon>Petrolisthes</taxon>
    </lineage>
</organism>
<evidence type="ECO:0000313" key="3">
    <source>
        <dbReference type="EMBL" id="KAK4290103.1"/>
    </source>
</evidence>
<dbReference type="Proteomes" id="UP001292094">
    <property type="component" value="Unassembled WGS sequence"/>
</dbReference>
<feature type="region of interest" description="Disordered" evidence="2">
    <location>
        <begin position="1"/>
        <end position="25"/>
    </location>
</feature>
<keyword evidence="1" id="KW-0175">Coiled coil</keyword>
<protein>
    <submittedName>
        <fullName evidence="3">Uncharacterized protein</fullName>
    </submittedName>
</protein>
<gene>
    <name evidence="3" type="ORF">Pmani_036979</name>
</gene>
<dbReference type="EMBL" id="JAWZYT010005609">
    <property type="protein sequence ID" value="KAK4290103.1"/>
    <property type="molecule type" value="Genomic_DNA"/>
</dbReference>
<feature type="region of interest" description="Disordered" evidence="2">
    <location>
        <begin position="81"/>
        <end position="109"/>
    </location>
</feature>
<evidence type="ECO:0000313" key="4">
    <source>
        <dbReference type="Proteomes" id="UP001292094"/>
    </source>
</evidence>
<name>A0AAE1TLL7_9EUCA</name>
<accession>A0AAE1TLL7</accession>
<evidence type="ECO:0000256" key="2">
    <source>
        <dbReference type="SAM" id="MobiDB-lite"/>
    </source>
</evidence>
<proteinExistence type="predicted"/>
<feature type="coiled-coil region" evidence="1">
    <location>
        <begin position="42"/>
        <end position="79"/>
    </location>
</feature>
<comment type="caution">
    <text evidence="3">The sequence shown here is derived from an EMBL/GenBank/DDBJ whole genome shotgun (WGS) entry which is preliminary data.</text>
</comment>